<name>A0A6M3HSB9_9GAMM</name>
<dbReference type="KEGG" id="afri:E3E15_01690"/>
<dbReference type="RefSeq" id="WP_172106355.1">
    <property type="nucleotide sequence ID" value="NZ_CP038017.1"/>
</dbReference>
<gene>
    <name evidence="1" type="ORF">E3E15_01690</name>
</gene>
<dbReference type="AlphaFoldDB" id="A0A6M3HSB9"/>
<dbReference type="Proteomes" id="UP000503320">
    <property type="component" value="Chromosome"/>
</dbReference>
<evidence type="ECO:0000313" key="2">
    <source>
        <dbReference type="Proteomes" id="UP000503320"/>
    </source>
</evidence>
<protein>
    <submittedName>
        <fullName evidence="1">DUF4280 domain-containing protein</fullName>
    </submittedName>
</protein>
<organism evidence="1 2">
    <name type="scientific">Allofrancisella frigidaquae</name>
    <dbReference type="NCBI Taxonomy" id="1085644"/>
    <lineage>
        <taxon>Bacteria</taxon>
        <taxon>Pseudomonadati</taxon>
        <taxon>Pseudomonadota</taxon>
        <taxon>Gammaproteobacteria</taxon>
        <taxon>Thiotrichales</taxon>
        <taxon>Francisellaceae</taxon>
        <taxon>Allofrancisella</taxon>
    </lineage>
</organism>
<keyword evidence="2" id="KW-1185">Reference proteome</keyword>
<accession>A0A6M3HSB9</accession>
<reference evidence="1 2" key="1">
    <citation type="submission" date="2019-03" db="EMBL/GenBank/DDBJ databases">
        <title>Complete Genome Sequence of Allofrancisella frigidaquae Strain SYSU 10HL1970 Isolated from Water-Cooling Systems in China.</title>
        <authorList>
            <person name="Ohrman C."/>
            <person name="Uneklint I."/>
            <person name="Sjodin A."/>
        </authorList>
    </citation>
    <scope>NUCLEOTIDE SEQUENCE [LARGE SCALE GENOMIC DNA]</scope>
    <source>
        <strain evidence="1 2">SYSU 10HL1970</strain>
    </source>
</reference>
<evidence type="ECO:0000313" key="1">
    <source>
        <dbReference type="EMBL" id="QIV94134.1"/>
    </source>
</evidence>
<dbReference type="EMBL" id="CP038017">
    <property type="protein sequence ID" value="QIV94134.1"/>
    <property type="molecule type" value="Genomic_DNA"/>
</dbReference>
<proteinExistence type="predicted"/>
<dbReference type="InterPro" id="IPR025460">
    <property type="entry name" value="DUF4280"/>
</dbReference>
<dbReference type="Pfam" id="PF14107">
    <property type="entry name" value="DUF4280"/>
    <property type="match status" value="1"/>
</dbReference>
<sequence>MFDINKSKATIAKLEEVYNKLPSEVAKTIDLNKLLEKEKTFVEYDNFLSKIPTDNLEDIYQKLSDQKLTFLDDGYTDGLMESIETDLHKLLTLADENLNRSPNIELKGIFNEIDFQQISREELYKINYKALGNAIQAHSVDVVAPGVAILQNIINNSNALFNITAPQILLDNELFQPATSYNIEINKLGSYLAKNSANPDVEKIKNSILNSLQHFEQIKNNPNIKGYADKNVEAYYTISNFKNNFKGNVNDEVSVDKVSSLINTLSSQVTDVKNLKINNSLLLNQTNSINPDLLQNSLTSLTSLNNINQKLDFLSTANCCSDFEKPEFQLEIANVDTSFEEFTSSLDNINQLSEINPLGEELVDLNSKVSDMQQLLDTQNLQNININDMDINANVLNQMDALSGDIHSSFCDLDHPNMKLDLGMTPALPSFLIPDIQDLLPELPADLSIDLPVLDQPTLDLPSLDLPDLLLDSKFKLASLLNDFGSCPNLSPKLSGWLNKLDTPIPSIDSQFGTAKLAVNLLSLNTRVMDLSLASPTLDTPTLNIPTLDIPNLMVSSVAMPACVIGLLGKNRSTTSGSKELYVVSGAKVKCSFGSSEMPLNVLPTGVFIEKLAPTLPINFIPYLNIPSFGTCKNPMHPVVMATGMPQPCIPIVSPWLQLAQKSQVKGLPVVRANSCSYCIYTSMTGKVTISNPGQKKTVAE</sequence>